<proteinExistence type="predicted"/>
<evidence type="ECO:0000313" key="1">
    <source>
        <dbReference type="EMBL" id="ACF88594.1"/>
    </source>
</evidence>
<gene>
    <name evidence="1" type="ordered locus">SeSA_B0119</name>
</gene>
<reference evidence="1 2" key="1">
    <citation type="journal article" date="2011" name="J. Bacteriol.">
        <title>Comparative genomics of 28 Salmonella enterica isolates: evidence for CRISPR-mediated adaptive sublineage evolution.</title>
        <authorList>
            <person name="Fricke W.F."/>
            <person name="Mammel M.K."/>
            <person name="McDermott P.F."/>
            <person name="Tartera C."/>
            <person name="White D.G."/>
            <person name="Leclerc J.E."/>
            <person name="Ravel J."/>
            <person name="Cebula T.A."/>
        </authorList>
    </citation>
    <scope>NUCLEOTIDE SEQUENCE [LARGE SCALE GENOMIC DNA]</scope>
    <source>
        <strain evidence="1 2">CVM19633</strain>
        <plasmid evidence="1 2">pCVM19633_110</plasmid>
    </source>
</reference>
<dbReference type="EMBL" id="CP001125">
    <property type="protein sequence ID" value="ACF88594.1"/>
    <property type="molecule type" value="Genomic_DNA"/>
</dbReference>
<dbReference type="HOGENOM" id="CLU_184407_0_0_6"/>
<dbReference type="KEGG" id="sew:SeSA_B0119"/>
<keyword evidence="1" id="KW-0614">Plasmid</keyword>
<protein>
    <submittedName>
        <fullName evidence="1">Uncharacterized protein</fullName>
    </submittedName>
</protein>
<dbReference type="AlphaFoldDB" id="A0A0N1U6T2"/>
<accession>A0A0N1U6T2</accession>
<name>A0A0N1U6T2_SALSV</name>
<dbReference type="RefSeq" id="WP_000610141.1">
    <property type="nucleotide sequence ID" value="NC_011092.1"/>
</dbReference>
<geneLocation type="plasmid" evidence="1 2">
    <name>pCVM19633_110</name>
</geneLocation>
<dbReference type="Proteomes" id="UP000001865">
    <property type="component" value="Plasmid pCVM19633_110"/>
</dbReference>
<organism evidence="1 2">
    <name type="scientific">Salmonella schwarzengrund (strain CVM19633)</name>
    <dbReference type="NCBI Taxonomy" id="439843"/>
    <lineage>
        <taxon>Bacteria</taxon>
        <taxon>Pseudomonadati</taxon>
        <taxon>Pseudomonadota</taxon>
        <taxon>Gammaproteobacteria</taxon>
        <taxon>Enterobacterales</taxon>
        <taxon>Enterobacteriaceae</taxon>
        <taxon>Salmonella</taxon>
    </lineage>
</organism>
<sequence length="111" mass="12579">MINQTVSINNFSGLLKDEELPAGDLQTVLLVLSEISQKQDHFQANTSELVQLAAQHSPTFQALPAERQSFFRSVLSMPVFFYTVPLSDDEAAEWEKLNDKDALQWQQKPDL</sequence>
<evidence type="ECO:0000313" key="2">
    <source>
        <dbReference type="Proteomes" id="UP000001865"/>
    </source>
</evidence>